<reference evidence="9" key="3">
    <citation type="submission" date="2025-09" db="UniProtKB">
        <authorList>
            <consortium name="Ensembl"/>
        </authorList>
    </citation>
    <scope>IDENTIFICATION</scope>
</reference>
<evidence type="ECO:0000256" key="2">
    <source>
        <dbReference type="ARBA" id="ARBA00004123"/>
    </source>
</evidence>
<dbReference type="GO" id="GO:0016787">
    <property type="term" value="F:hydrolase activity"/>
    <property type="evidence" value="ECO:0007669"/>
    <property type="project" value="UniProtKB-KW"/>
</dbReference>
<evidence type="ECO:0000256" key="1">
    <source>
        <dbReference type="ARBA" id="ARBA00001968"/>
    </source>
</evidence>
<dbReference type="AlphaFoldDB" id="A0A665TUD3"/>
<comment type="similarity">
    <text evidence="3">Belongs to the HARBI1 family.</text>
</comment>
<evidence type="ECO:0000259" key="8">
    <source>
        <dbReference type="Pfam" id="PF13359"/>
    </source>
</evidence>
<reference evidence="9" key="1">
    <citation type="submission" date="2021-04" db="EMBL/GenBank/DDBJ databases">
        <authorList>
            <consortium name="Wellcome Sanger Institute Data Sharing"/>
        </authorList>
    </citation>
    <scope>NUCLEOTIDE SEQUENCE [LARGE SCALE GENOMIC DNA]</scope>
</reference>
<dbReference type="GO" id="GO:0046872">
    <property type="term" value="F:metal ion binding"/>
    <property type="evidence" value="ECO:0007669"/>
    <property type="project" value="UniProtKB-KW"/>
</dbReference>
<dbReference type="GO" id="GO:0004518">
    <property type="term" value="F:nuclease activity"/>
    <property type="evidence" value="ECO:0007669"/>
    <property type="project" value="UniProtKB-KW"/>
</dbReference>
<dbReference type="Ensembl" id="ENSENLT00000010055.1">
    <property type="protein sequence ID" value="ENSENLP00000009601.1"/>
    <property type="gene ID" value="ENSENLG00000004632.1"/>
</dbReference>
<dbReference type="InterPro" id="IPR027806">
    <property type="entry name" value="HARBI1_dom"/>
</dbReference>
<comment type="subcellular location">
    <subcellularLocation>
        <location evidence="2">Nucleus</location>
    </subcellularLocation>
</comment>
<evidence type="ECO:0000256" key="7">
    <source>
        <dbReference type="ARBA" id="ARBA00023242"/>
    </source>
</evidence>
<dbReference type="InParanoid" id="A0A665TUD3"/>
<keyword evidence="6" id="KW-0378">Hydrolase</keyword>
<keyword evidence="7" id="KW-0539">Nucleus</keyword>
<dbReference type="Proteomes" id="UP000472264">
    <property type="component" value="Chromosome 14"/>
</dbReference>
<evidence type="ECO:0000313" key="9">
    <source>
        <dbReference type="Ensembl" id="ENSENLP00000009601.1"/>
    </source>
</evidence>
<name>A0A665TUD3_ECHNA</name>
<keyword evidence="10" id="KW-1185">Reference proteome</keyword>
<organism evidence="9 10">
    <name type="scientific">Echeneis naucrates</name>
    <name type="common">Live sharksucker</name>
    <dbReference type="NCBI Taxonomy" id="173247"/>
    <lineage>
        <taxon>Eukaryota</taxon>
        <taxon>Metazoa</taxon>
        <taxon>Chordata</taxon>
        <taxon>Craniata</taxon>
        <taxon>Vertebrata</taxon>
        <taxon>Euteleostomi</taxon>
        <taxon>Actinopterygii</taxon>
        <taxon>Neopterygii</taxon>
        <taxon>Teleostei</taxon>
        <taxon>Neoteleostei</taxon>
        <taxon>Acanthomorphata</taxon>
        <taxon>Carangaria</taxon>
        <taxon>Carangiformes</taxon>
        <taxon>Echeneidae</taxon>
        <taxon>Echeneis</taxon>
    </lineage>
</organism>
<protein>
    <recommendedName>
        <fullName evidence="8">DDE Tnp4 domain-containing protein</fullName>
    </recommendedName>
</protein>
<feature type="domain" description="DDE Tnp4" evidence="8">
    <location>
        <begin position="146"/>
        <end position="247"/>
    </location>
</feature>
<accession>A0A665TUD3</accession>
<evidence type="ECO:0000256" key="6">
    <source>
        <dbReference type="ARBA" id="ARBA00022801"/>
    </source>
</evidence>
<dbReference type="OMA" id="CADNDAP"/>
<sequence>KNNKYPLLFMIYFMMTHLSQDTVKGCMLSMQNHWSNTPLKNCTLAFALGMLMLSTLKTSKENPKESQSVVEQVLITLRFYASGTICQIVGDNIGVDKSTVSDVVKAVSVALASLVNQSVSLPKDDQIAQNKHKLFLLGNMPNTIGRDWEYINRKGRCSINIQLLGDADLIITNCVVKWPGSVYDARILRESALYRELQTNRPDGTMLGDSACPLLPRLITPFLTATAPAQACFNTAHAAFKWSSEETACHIIPACISLHNIATRHNVPFCDDVYDEPEPVEEPDQPLVFCQDEGLTGCVVRDGTVRNYF</sequence>
<keyword evidence="4" id="KW-0540">Nuclease</keyword>
<dbReference type="GO" id="GO:0005634">
    <property type="term" value="C:nucleus"/>
    <property type="evidence" value="ECO:0007669"/>
    <property type="project" value="UniProtKB-SubCell"/>
</dbReference>
<dbReference type="Pfam" id="PF13359">
    <property type="entry name" value="DDE_Tnp_4"/>
    <property type="match status" value="1"/>
</dbReference>
<reference evidence="9" key="2">
    <citation type="submission" date="2025-08" db="UniProtKB">
        <authorList>
            <consortium name="Ensembl"/>
        </authorList>
    </citation>
    <scope>IDENTIFICATION</scope>
</reference>
<proteinExistence type="inferred from homology"/>
<evidence type="ECO:0000256" key="5">
    <source>
        <dbReference type="ARBA" id="ARBA00022723"/>
    </source>
</evidence>
<evidence type="ECO:0000256" key="4">
    <source>
        <dbReference type="ARBA" id="ARBA00022722"/>
    </source>
</evidence>
<evidence type="ECO:0000256" key="3">
    <source>
        <dbReference type="ARBA" id="ARBA00006958"/>
    </source>
</evidence>
<keyword evidence="5" id="KW-0479">Metal-binding</keyword>
<evidence type="ECO:0000313" key="10">
    <source>
        <dbReference type="Proteomes" id="UP000472264"/>
    </source>
</evidence>
<dbReference type="PANTHER" id="PTHR22930:SF267">
    <property type="entry name" value="NUCLEASE HARBI1-RELATED"/>
    <property type="match status" value="1"/>
</dbReference>
<comment type="cofactor">
    <cofactor evidence="1">
        <name>a divalent metal cation</name>
        <dbReference type="ChEBI" id="CHEBI:60240"/>
    </cofactor>
</comment>
<dbReference type="InterPro" id="IPR045249">
    <property type="entry name" value="HARBI1-like"/>
</dbReference>
<dbReference type="PANTHER" id="PTHR22930">
    <property type="match status" value="1"/>
</dbReference>